<protein>
    <recommendedName>
        <fullName evidence="2">DUF5753 domain-containing protein</fullName>
    </recommendedName>
</protein>
<dbReference type="RefSeq" id="WP_204297182.1">
    <property type="nucleotide sequence ID" value="NZ_BAAAGQ010000028.1"/>
</dbReference>
<reference evidence="1" key="1">
    <citation type="submission" date="2021-01" db="EMBL/GenBank/DDBJ databases">
        <title>Whole genome shotgun sequence of Actinoplanes capillaceus NBRC 16408.</title>
        <authorList>
            <person name="Komaki H."/>
            <person name="Tamura T."/>
        </authorList>
    </citation>
    <scope>NUCLEOTIDE SEQUENCE [LARGE SCALE GENOMIC DNA]</scope>
    <source>
        <strain evidence="1">NBRC 16408</strain>
    </source>
</reference>
<evidence type="ECO:0000313" key="1">
    <source>
        <dbReference type="EMBL" id="GID46934.1"/>
    </source>
</evidence>
<sequence>MIDMQVRSESGAVVIHGSNGIRWSDALARLDPESFPCLSSLLPYADAIFNSRQTERLRRELSDQYVRTVIGEAAAVEA</sequence>
<name>A0ABQ3WL38_9ACTN</name>
<dbReference type="EMBL" id="BOMF01000081">
    <property type="protein sequence ID" value="GID46934.1"/>
    <property type="molecule type" value="Genomic_DNA"/>
</dbReference>
<evidence type="ECO:0008006" key="2">
    <source>
        <dbReference type="Google" id="ProtNLM"/>
    </source>
</evidence>
<accession>A0ABQ3WL38</accession>
<gene>
    <name evidence="1" type="ORF">Aca07nite_42090</name>
</gene>
<comment type="caution">
    <text evidence="1">The sequence shown here is derived from an EMBL/GenBank/DDBJ whole genome shotgun (WGS) entry which is preliminary data.</text>
</comment>
<organism evidence="1">
    <name type="scientific">Actinoplanes campanulatus</name>
    <dbReference type="NCBI Taxonomy" id="113559"/>
    <lineage>
        <taxon>Bacteria</taxon>
        <taxon>Bacillati</taxon>
        <taxon>Actinomycetota</taxon>
        <taxon>Actinomycetes</taxon>
        <taxon>Micromonosporales</taxon>
        <taxon>Micromonosporaceae</taxon>
        <taxon>Actinoplanes</taxon>
    </lineage>
</organism>
<proteinExistence type="predicted"/>